<evidence type="ECO:0000313" key="1">
    <source>
        <dbReference type="EMBL" id="GGG47295.1"/>
    </source>
</evidence>
<proteinExistence type="predicted"/>
<dbReference type="AlphaFoldDB" id="A0A8J3EDS7"/>
<name>A0A8J3EDS7_9PROT</name>
<dbReference type="Gene3D" id="3.40.50.300">
    <property type="entry name" value="P-loop containing nucleotide triphosphate hydrolases"/>
    <property type="match status" value="1"/>
</dbReference>
<reference evidence="1 2" key="1">
    <citation type="journal article" date="2014" name="Int. J. Syst. Evol. Microbiol.">
        <title>Complete genome sequence of Corynebacterium casei LMG S-19264T (=DSM 44701T), isolated from a smear-ripened cheese.</title>
        <authorList>
            <consortium name="US DOE Joint Genome Institute (JGI-PGF)"/>
            <person name="Walter F."/>
            <person name="Albersmeier A."/>
            <person name="Kalinowski J."/>
            <person name="Ruckert C."/>
        </authorList>
    </citation>
    <scope>NUCLEOTIDE SEQUENCE [LARGE SCALE GENOMIC DNA]</scope>
    <source>
        <strain evidence="1 2">CGMCC 1.16330</strain>
    </source>
</reference>
<dbReference type="InterPro" id="IPR027417">
    <property type="entry name" value="P-loop_NTPase"/>
</dbReference>
<dbReference type="RefSeq" id="WP_188903178.1">
    <property type="nucleotide sequence ID" value="NZ_BMKS01000016.1"/>
</dbReference>
<evidence type="ECO:0008006" key="3">
    <source>
        <dbReference type="Google" id="ProtNLM"/>
    </source>
</evidence>
<gene>
    <name evidence="1" type="ORF">GCM10010964_38330</name>
</gene>
<dbReference type="Proteomes" id="UP000597507">
    <property type="component" value="Unassembled WGS sequence"/>
</dbReference>
<dbReference type="SUPFAM" id="SSF52540">
    <property type="entry name" value="P-loop containing nucleoside triphosphate hydrolases"/>
    <property type="match status" value="1"/>
</dbReference>
<organism evidence="1 2">
    <name type="scientific">Caldovatus sediminis</name>
    <dbReference type="NCBI Taxonomy" id="2041189"/>
    <lineage>
        <taxon>Bacteria</taxon>
        <taxon>Pseudomonadati</taxon>
        <taxon>Pseudomonadota</taxon>
        <taxon>Alphaproteobacteria</taxon>
        <taxon>Acetobacterales</taxon>
        <taxon>Roseomonadaceae</taxon>
        <taxon>Caldovatus</taxon>
    </lineage>
</organism>
<keyword evidence="2" id="KW-1185">Reference proteome</keyword>
<protein>
    <recommendedName>
        <fullName evidence="3">Sulfotransferase family protein</fullName>
    </recommendedName>
</protein>
<evidence type="ECO:0000313" key="2">
    <source>
        <dbReference type="Proteomes" id="UP000597507"/>
    </source>
</evidence>
<dbReference type="EMBL" id="BMKS01000016">
    <property type="protein sequence ID" value="GGG47295.1"/>
    <property type="molecule type" value="Genomic_DNA"/>
</dbReference>
<comment type="caution">
    <text evidence="1">The sequence shown here is derived from an EMBL/GenBank/DDBJ whole genome shotgun (WGS) entry which is preliminary data.</text>
</comment>
<sequence length="383" mass="43041">MYFYLHIPKTGGQTVAERIGSAFPPERAYFLRGPIASEEALAALKGRYDFVEAHVRGGALRNAGDEVRVICTVREPIGQVISHYRHIRREPRMSLHRAANQLSPAAFFEHYGDILLNFQARCLAVAFFGTGLGPRVASETRWVLDKMGEALDRITWLVPTESIDEFCMLWSVEQGIHLPFEASRNRAASGDVDLQRLRDVVAGSMERLGLDFTLWSLAREAYAQWRRDVLDAPHLGLRRLANAMCPYKAGESEIRLTRGWYPRVERGDGVSEWWAGPMPASEILVTNAAGERYLEFEVAVVLGIAADQFRFFAGPERRPLRHSHGEPDASGVVLHRVVLPPGPGPHQIQVIVPRVRSPMEIIEGATDPTRRSFASQRWRLVTD</sequence>
<accession>A0A8J3EDS7</accession>